<dbReference type="CDD" id="cd00299">
    <property type="entry name" value="GST_C_family"/>
    <property type="match status" value="1"/>
</dbReference>
<dbReference type="PANTHER" id="PTHR43968">
    <property type="match status" value="1"/>
</dbReference>
<proteinExistence type="predicted"/>
<dbReference type="InterPro" id="IPR036249">
    <property type="entry name" value="Thioredoxin-like_sf"/>
</dbReference>
<dbReference type="InterPro" id="IPR004045">
    <property type="entry name" value="Glutathione_S-Trfase_N"/>
</dbReference>
<name>A0ABQ4PTJ8_9PROT</name>
<dbReference type="PANTHER" id="PTHR43968:SF6">
    <property type="entry name" value="GLUTATHIONE S-TRANSFERASE OMEGA"/>
    <property type="match status" value="1"/>
</dbReference>
<dbReference type="InterPro" id="IPR050983">
    <property type="entry name" value="GST_Omega/HSP26"/>
</dbReference>
<dbReference type="Proteomes" id="UP001161064">
    <property type="component" value="Unassembled WGS sequence"/>
</dbReference>
<feature type="domain" description="GST C-terminal" evidence="2">
    <location>
        <begin position="87"/>
        <end position="222"/>
    </location>
</feature>
<evidence type="ECO:0000259" key="1">
    <source>
        <dbReference type="PROSITE" id="PS50404"/>
    </source>
</evidence>
<dbReference type="Gene3D" id="3.40.30.10">
    <property type="entry name" value="Glutaredoxin"/>
    <property type="match status" value="1"/>
</dbReference>
<dbReference type="SUPFAM" id="SSF52833">
    <property type="entry name" value="Thioredoxin-like"/>
    <property type="match status" value="1"/>
</dbReference>
<dbReference type="PROSITE" id="PS50405">
    <property type="entry name" value="GST_CTER"/>
    <property type="match status" value="1"/>
</dbReference>
<dbReference type="InterPro" id="IPR036282">
    <property type="entry name" value="Glutathione-S-Trfase_C_sf"/>
</dbReference>
<accession>A0ABQ4PTJ8</accession>
<dbReference type="CDD" id="cd00570">
    <property type="entry name" value="GST_N_family"/>
    <property type="match status" value="1"/>
</dbReference>
<organism evidence="3 4">
    <name type="scientific">Candidatus Phycosocius spiralis</name>
    <dbReference type="NCBI Taxonomy" id="2815099"/>
    <lineage>
        <taxon>Bacteria</taxon>
        <taxon>Pseudomonadati</taxon>
        <taxon>Pseudomonadota</taxon>
        <taxon>Alphaproteobacteria</taxon>
        <taxon>Caulobacterales</taxon>
        <taxon>Caulobacterales incertae sedis</taxon>
        <taxon>Candidatus Phycosocius</taxon>
    </lineage>
</organism>
<dbReference type="InterPro" id="IPR010987">
    <property type="entry name" value="Glutathione-S-Trfase_C-like"/>
</dbReference>
<evidence type="ECO:0000313" key="3">
    <source>
        <dbReference type="EMBL" id="GIU66234.1"/>
    </source>
</evidence>
<dbReference type="SUPFAM" id="SSF47616">
    <property type="entry name" value="GST C-terminal domain-like"/>
    <property type="match status" value="1"/>
</dbReference>
<keyword evidence="4" id="KW-1185">Reference proteome</keyword>
<comment type="caution">
    <text evidence="3">The sequence shown here is derived from an EMBL/GenBank/DDBJ whole genome shotgun (WGS) entry which is preliminary data.</text>
</comment>
<dbReference type="EMBL" id="BPFZ01000002">
    <property type="protein sequence ID" value="GIU66234.1"/>
    <property type="molecule type" value="Genomic_DNA"/>
</dbReference>
<protein>
    <submittedName>
        <fullName evidence="3">Glutathione S-transferase</fullName>
    </submittedName>
</protein>
<dbReference type="Pfam" id="PF13417">
    <property type="entry name" value="GST_N_3"/>
    <property type="match status" value="1"/>
</dbReference>
<evidence type="ECO:0000313" key="4">
    <source>
        <dbReference type="Proteomes" id="UP001161064"/>
    </source>
</evidence>
<evidence type="ECO:0000259" key="2">
    <source>
        <dbReference type="PROSITE" id="PS50405"/>
    </source>
</evidence>
<gene>
    <name evidence="3" type="primary">fzlA</name>
    <name evidence="3" type="ORF">PsB1_0388</name>
</gene>
<reference evidence="3" key="1">
    <citation type="submission" date="2021-05" db="EMBL/GenBank/DDBJ databases">
        <authorList>
            <person name="Tanabe Y."/>
        </authorList>
    </citation>
    <scope>NUCLEOTIDE SEQUENCE</scope>
    <source>
        <strain evidence="3">BOTRYCO-1</strain>
    </source>
</reference>
<feature type="domain" description="GST N-terminal" evidence="1">
    <location>
        <begin position="1"/>
        <end position="82"/>
    </location>
</feature>
<dbReference type="Gene3D" id="1.20.1050.10">
    <property type="match status" value="1"/>
</dbReference>
<dbReference type="PROSITE" id="PS50404">
    <property type="entry name" value="GST_NTER"/>
    <property type="match status" value="1"/>
</dbReference>
<sequence>MLIVHTRTLDPLSRAVRLALGEKRAVFHVREALPFEEDTTILALSQDGTTPILVDDSWGHGATISEALSIFEYLEDLLPTPPLLPGGPLERAAVRTLTIRAIRSLGPIVERIVTEKARKLMTRGGAPDPSILRQAHGEANQALDQIGRAAEGEGWIGGKKLSMADLVVAAHFSVLDYLDAVNWASAPAGKDWYARLKQRPAFRPLLLDGLAGLSAPPHYTDLDF</sequence>
<reference evidence="3" key="2">
    <citation type="journal article" date="2023" name="ISME Commun">
        <title>Characterization of a bloom-associated alphaproteobacterial lineage, 'Candidatus Phycosocius': insights into freshwater algal-bacterial interactions.</title>
        <authorList>
            <person name="Tanabe Y."/>
            <person name="Yamaguchi H."/>
            <person name="Yoshida M."/>
            <person name="Kai A."/>
            <person name="Okazaki Y."/>
        </authorList>
    </citation>
    <scope>NUCLEOTIDE SEQUENCE</scope>
    <source>
        <strain evidence="3">BOTRYCO-1</strain>
    </source>
</reference>